<dbReference type="Proteomes" id="UP001054252">
    <property type="component" value="Unassembled WGS sequence"/>
</dbReference>
<keyword evidence="3" id="KW-1185">Reference proteome</keyword>
<dbReference type="AlphaFoldDB" id="A0AAV5I712"/>
<protein>
    <submittedName>
        <fullName evidence="2">Uncharacterized protein</fullName>
    </submittedName>
</protein>
<feature type="transmembrane region" description="Helical" evidence="1">
    <location>
        <begin position="17"/>
        <end position="38"/>
    </location>
</feature>
<keyword evidence="1" id="KW-0812">Transmembrane</keyword>
<keyword evidence="1" id="KW-0472">Membrane</keyword>
<gene>
    <name evidence="2" type="ORF">SLEP1_g8341</name>
</gene>
<evidence type="ECO:0000313" key="2">
    <source>
        <dbReference type="EMBL" id="GKU94920.1"/>
    </source>
</evidence>
<dbReference type="EMBL" id="BPVZ01000008">
    <property type="protein sequence ID" value="GKU94920.1"/>
    <property type="molecule type" value="Genomic_DNA"/>
</dbReference>
<evidence type="ECO:0000313" key="3">
    <source>
        <dbReference type="Proteomes" id="UP001054252"/>
    </source>
</evidence>
<organism evidence="2 3">
    <name type="scientific">Rubroshorea leprosula</name>
    <dbReference type="NCBI Taxonomy" id="152421"/>
    <lineage>
        <taxon>Eukaryota</taxon>
        <taxon>Viridiplantae</taxon>
        <taxon>Streptophyta</taxon>
        <taxon>Embryophyta</taxon>
        <taxon>Tracheophyta</taxon>
        <taxon>Spermatophyta</taxon>
        <taxon>Magnoliopsida</taxon>
        <taxon>eudicotyledons</taxon>
        <taxon>Gunneridae</taxon>
        <taxon>Pentapetalae</taxon>
        <taxon>rosids</taxon>
        <taxon>malvids</taxon>
        <taxon>Malvales</taxon>
        <taxon>Dipterocarpaceae</taxon>
        <taxon>Rubroshorea</taxon>
    </lineage>
</organism>
<sequence>MAFLSSLHHGGIPLFRFFFYAFFMLTVFSRFSWFYGFFNLGRC</sequence>
<keyword evidence="1" id="KW-1133">Transmembrane helix</keyword>
<reference evidence="2 3" key="1">
    <citation type="journal article" date="2021" name="Commun. Biol.">
        <title>The genome of Shorea leprosula (Dipterocarpaceae) highlights the ecological relevance of drought in aseasonal tropical rainforests.</title>
        <authorList>
            <person name="Ng K.K.S."/>
            <person name="Kobayashi M.J."/>
            <person name="Fawcett J.A."/>
            <person name="Hatakeyama M."/>
            <person name="Paape T."/>
            <person name="Ng C.H."/>
            <person name="Ang C.C."/>
            <person name="Tnah L.H."/>
            <person name="Lee C.T."/>
            <person name="Nishiyama T."/>
            <person name="Sese J."/>
            <person name="O'Brien M.J."/>
            <person name="Copetti D."/>
            <person name="Mohd Noor M.I."/>
            <person name="Ong R.C."/>
            <person name="Putra M."/>
            <person name="Sireger I.Z."/>
            <person name="Indrioko S."/>
            <person name="Kosugi Y."/>
            <person name="Izuno A."/>
            <person name="Isagi Y."/>
            <person name="Lee S.L."/>
            <person name="Shimizu K.K."/>
        </authorList>
    </citation>
    <scope>NUCLEOTIDE SEQUENCE [LARGE SCALE GENOMIC DNA]</scope>
    <source>
        <strain evidence="2">214</strain>
    </source>
</reference>
<accession>A0AAV5I712</accession>
<proteinExistence type="predicted"/>
<evidence type="ECO:0000256" key="1">
    <source>
        <dbReference type="SAM" id="Phobius"/>
    </source>
</evidence>
<name>A0AAV5I712_9ROSI</name>
<comment type="caution">
    <text evidence="2">The sequence shown here is derived from an EMBL/GenBank/DDBJ whole genome shotgun (WGS) entry which is preliminary data.</text>
</comment>